<dbReference type="EMBL" id="KX284712">
    <property type="protein sequence ID" value="AOM65072.1"/>
    <property type="molecule type" value="Genomic_DNA"/>
</dbReference>
<accession>A0A1C9C9L9</accession>
<dbReference type="InterPro" id="IPR057268">
    <property type="entry name" value="Ribosomal_L18"/>
</dbReference>
<dbReference type="Gene3D" id="3.30.420.100">
    <property type="match status" value="1"/>
</dbReference>
<dbReference type="AlphaFoldDB" id="A0A1C9C9L9"/>
<dbReference type="InterPro" id="IPR004389">
    <property type="entry name" value="Ribosomal_uL18_bac-type"/>
</dbReference>
<evidence type="ECO:0000256" key="4">
    <source>
        <dbReference type="ARBA" id="ARBA00022730"/>
    </source>
</evidence>
<gene>
    <name evidence="10" type="primary">rpl18</name>
    <name evidence="10" type="ORF">Schiz_189</name>
</gene>
<keyword evidence="10" id="KW-0934">Plastid</keyword>
<dbReference type="RefSeq" id="YP_009296137.1">
    <property type="nucleotide sequence ID" value="NC_031169.1"/>
</dbReference>
<dbReference type="GO" id="GO:0005737">
    <property type="term" value="C:cytoplasm"/>
    <property type="evidence" value="ECO:0007669"/>
    <property type="project" value="UniProtKB-ARBA"/>
</dbReference>
<dbReference type="PANTHER" id="PTHR12899:SF3">
    <property type="entry name" value="LARGE RIBOSOMAL SUBUNIT PROTEIN UL18M"/>
    <property type="match status" value="1"/>
</dbReference>
<comment type="similarity">
    <text evidence="2">Belongs to the universal ribosomal protein uL18 family.</text>
</comment>
<name>A0A1C9C9L9_9FLOR</name>
<keyword evidence="5" id="KW-0694">RNA-binding</keyword>
<evidence type="ECO:0000313" key="10">
    <source>
        <dbReference type="EMBL" id="AOM65072.1"/>
    </source>
</evidence>
<evidence type="ECO:0000256" key="6">
    <source>
        <dbReference type="ARBA" id="ARBA00022980"/>
    </source>
</evidence>
<comment type="function">
    <text evidence="1">Binds 5S rRNA, forms part of the central protuberance of the 50S subunit.</text>
</comment>
<evidence type="ECO:0000256" key="1">
    <source>
        <dbReference type="ARBA" id="ARBA00003898"/>
    </source>
</evidence>
<keyword evidence="7" id="KW-0687">Ribonucleoprotein</keyword>
<dbReference type="SUPFAM" id="SSF53137">
    <property type="entry name" value="Translational machinery components"/>
    <property type="match status" value="1"/>
</dbReference>
<dbReference type="HAMAP" id="MF_01337_B">
    <property type="entry name" value="Ribosomal_uL18_B"/>
    <property type="match status" value="1"/>
</dbReference>
<dbReference type="GO" id="GO:0003735">
    <property type="term" value="F:structural constituent of ribosome"/>
    <property type="evidence" value="ECO:0007669"/>
    <property type="project" value="InterPro"/>
</dbReference>
<dbReference type="GO" id="GO:0005840">
    <property type="term" value="C:ribosome"/>
    <property type="evidence" value="ECO:0007669"/>
    <property type="project" value="UniProtKB-KW"/>
</dbReference>
<dbReference type="GeneID" id="29072408"/>
<sequence length="105" mass="11977">MRKKIKGTKNRPRLFVFMSNKHIYAQMIDDTSNRILTSCCSNSKEIKKNLKLSLNCKTASILGKDIAEKSIYQGIRQVVFDRGNKLYHGKIKAFAEAAREAGIHF</sequence>
<evidence type="ECO:0000256" key="9">
    <source>
        <dbReference type="ARBA" id="ARBA00035346"/>
    </source>
</evidence>
<evidence type="ECO:0000256" key="7">
    <source>
        <dbReference type="ARBA" id="ARBA00023274"/>
    </source>
</evidence>
<dbReference type="GO" id="GO:1990904">
    <property type="term" value="C:ribonucleoprotein complex"/>
    <property type="evidence" value="ECO:0007669"/>
    <property type="project" value="UniProtKB-KW"/>
</dbReference>
<evidence type="ECO:0000256" key="2">
    <source>
        <dbReference type="ARBA" id="ARBA00007116"/>
    </source>
</evidence>
<evidence type="ECO:0000256" key="3">
    <source>
        <dbReference type="ARBA" id="ARBA00011505"/>
    </source>
</evidence>
<dbReference type="NCBIfam" id="TIGR00060">
    <property type="entry name" value="L18_bact"/>
    <property type="match status" value="1"/>
</dbReference>
<geneLocation type="plastid" evidence="10"/>
<keyword evidence="6 10" id="KW-0689">Ribosomal protein</keyword>
<dbReference type="CDD" id="cd00432">
    <property type="entry name" value="Ribosomal_L18_L5e"/>
    <property type="match status" value="1"/>
</dbReference>
<reference evidence="10" key="1">
    <citation type="journal article" date="2016" name="BMC Biol.">
        <title>Parallel evolution of highly conserved plastid genome architecture in red seaweeds and seed plants.</title>
        <authorList>
            <person name="Lee J."/>
            <person name="Cho C.H."/>
            <person name="Park S.I."/>
            <person name="Choi J.W."/>
            <person name="Song H.S."/>
            <person name="West J.A."/>
            <person name="Bhattacharya D."/>
            <person name="Yoon H.S."/>
        </authorList>
    </citation>
    <scope>NUCLEOTIDE SEQUENCE</scope>
</reference>
<proteinExistence type="inferred from homology"/>
<organism evidence="10">
    <name type="scientific">Schizymenia dubyi</name>
    <dbReference type="NCBI Taxonomy" id="38368"/>
    <lineage>
        <taxon>Eukaryota</taxon>
        <taxon>Rhodophyta</taxon>
        <taxon>Florideophyceae</taxon>
        <taxon>Rhodymeniophycidae</taxon>
        <taxon>Nemastomatales</taxon>
        <taxon>Schizymeniaceae</taxon>
        <taxon>Schizymenia</taxon>
    </lineage>
</organism>
<dbReference type="InterPro" id="IPR005484">
    <property type="entry name" value="Ribosomal_uL18_bac/plant/anim"/>
</dbReference>
<dbReference type="Pfam" id="PF00861">
    <property type="entry name" value="Ribosomal_L18p"/>
    <property type="match status" value="1"/>
</dbReference>
<dbReference type="GO" id="GO:0008097">
    <property type="term" value="F:5S rRNA binding"/>
    <property type="evidence" value="ECO:0007669"/>
    <property type="project" value="TreeGrafter"/>
</dbReference>
<evidence type="ECO:0000256" key="5">
    <source>
        <dbReference type="ARBA" id="ARBA00022884"/>
    </source>
</evidence>
<protein>
    <recommendedName>
        <fullName evidence="8">Large ribosomal subunit protein uL18c</fullName>
    </recommendedName>
    <alternativeName>
        <fullName evidence="9">50S ribosomal protein L18, chloroplastic</fullName>
    </alternativeName>
</protein>
<evidence type="ECO:0000256" key="8">
    <source>
        <dbReference type="ARBA" id="ARBA00035303"/>
    </source>
</evidence>
<dbReference type="GO" id="GO:0006412">
    <property type="term" value="P:translation"/>
    <property type="evidence" value="ECO:0007669"/>
    <property type="project" value="InterPro"/>
</dbReference>
<keyword evidence="4" id="KW-0699">rRNA-binding</keyword>
<comment type="subunit">
    <text evidence="3">Part of the 50S ribosomal subunit; contacts the 5S rRNA.</text>
</comment>
<dbReference type="PANTHER" id="PTHR12899">
    <property type="entry name" value="39S RIBOSOMAL PROTEIN L18, MITOCHONDRIAL"/>
    <property type="match status" value="1"/>
</dbReference>